<evidence type="ECO:0000313" key="3">
    <source>
        <dbReference type="EMBL" id="EMC99246.1"/>
    </source>
</evidence>
<keyword evidence="1" id="KW-0378">Hydrolase</keyword>
<dbReference type="SUPFAM" id="SSF53474">
    <property type="entry name" value="alpha/beta-Hydrolases"/>
    <property type="match status" value="1"/>
</dbReference>
<keyword evidence="4" id="KW-1185">Reference proteome</keyword>
<name>M2MQY3_BAUPA</name>
<evidence type="ECO:0000256" key="1">
    <source>
        <dbReference type="ARBA" id="ARBA00022801"/>
    </source>
</evidence>
<dbReference type="EMBL" id="KB445552">
    <property type="protein sequence ID" value="EMC99246.1"/>
    <property type="molecule type" value="Genomic_DNA"/>
</dbReference>
<dbReference type="Gene3D" id="3.40.50.1820">
    <property type="entry name" value="alpha/beta hydrolase"/>
    <property type="match status" value="1"/>
</dbReference>
<dbReference type="eggNOG" id="KOG1515">
    <property type="taxonomic scope" value="Eukaryota"/>
</dbReference>
<dbReference type="Proteomes" id="UP000011761">
    <property type="component" value="Unassembled WGS sequence"/>
</dbReference>
<dbReference type="KEGG" id="bcom:BAUCODRAFT_146213"/>
<accession>M2MQY3</accession>
<dbReference type="OMA" id="SPWCSLT"/>
<dbReference type="PANTHER" id="PTHR48081:SF31">
    <property type="entry name" value="STERYL ACETYL HYDROLASE MUG81-RELATED"/>
    <property type="match status" value="1"/>
</dbReference>
<dbReference type="Pfam" id="PF07859">
    <property type="entry name" value="Abhydrolase_3"/>
    <property type="match status" value="1"/>
</dbReference>
<dbReference type="GeneID" id="19108668"/>
<dbReference type="PANTHER" id="PTHR48081">
    <property type="entry name" value="AB HYDROLASE SUPERFAMILY PROTEIN C4A8.06C"/>
    <property type="match status" value="1"/>
</dbReference>
<protein>
    <recommendedName>
        <fullName evidence="2">Alpha/beta hydrolase fold-3 domain-containing protein</fullName>
    </recommendedName>
</protein>
<dbReference type="HOGENOM" id="CLU_042179_3_0_1"/>
<dbReference type="InterPro" id="IPR050300">
    <property type="entry name" value="GDXG_lipolytic_enzyme"/>
</dbReference>
<dbReference type="InterPro" id="IPR029058">
    <property type="entry name" value="AB_hydrolase_fold"/>
</dbReference>
<evidence type="ECO:0000259" key="2">
    <source>
        <dbReference type="Pfam" id="PF07859"/>
    </source>
</evidence>
<feature type="domain" description="Alpha/beta hydrolase fold-3" evidence="2">
    <location>
        <begin position="119"/>
        <end position="338"/>
    </location>
</feature>
<organism evidence="3 4">
    <name type="scientific">Baudoinia panamericana (strain UAMH 10762)</name>
    <name type="common">Angels' share fungus</name>
    <name type="synonym">Baudoinia compniacensis (strain UAMH 10762)</name>
    <dbReference type="NCBI Taxonomy" id="717646"/>
    <lineage>
        <taxon>Eukaryota</taxon>
        <taxon>Fungi</taxon>
        <taxon>Dikarya</taxon>
        <taxon>Ascomycota</taxon>
        <taxon>Pezizomycotina</taxon>
        <taxon>Dothideomycetes</taxon>
        <taxon>Dothideomycetidae</taxon>
        <taxon>Mycosphaerellales</taxon>
        <taxon>Teratosphaeriaceae</taxon>
        <taxon>Baudoinia</taxon>
    </lineage>
</organism>
<sequence>MTSQSTATYQGSKPAVTLIDKLTLVPILLRAVSSALLRLVTRPLTSGAKQNTLFRDVLFALLRTQLSSINTAQEQWSQSTTEKEYNAFMKKRKLEPATEVTQGGVRVHWLGNKNAKMTILFYHGGGFNLAATPGHFEWLWELQSDLNKQGRSVNVLVVSYTLAPAARYPTQMRQAVDAFNWLLHTKSQSSEDIVLMGDSAGANLVTSIFSHIMHPHPEAPAIHLKGAMPAAVLIAPWVKFATDDGSVKRNESADMVTPEAAHRWSSEYLGSAKLDNYNQASIADKEWFSGLQDVVKEILVYGGGAEVLIDSIEALAKKLQHVHPKVKLVVMPGEGHDALILDKLFGYAGKSDGTRVVESWLSECLSS</sequence>
<dbReference type="RefSeq" id="XP_007674189.1">
    <property type="nucleotide sequence ID" value="XM_007675999.1"/>
</dbReference>
<reference evidence="3 4" key="1">
    <citation type="journal article" date="2012" name="PLoS Pathog.">
        <title>Diverse lifestyles and strategies of plant pathogenesis encoded in the genomes of eighteen Dothideomycetes fungi.</title>
        <authorList>
            <person name="Ohm R.A."/>
            <person name="Feau N."/>
            <person name="Henrissat B."/>
            <person name="Schoch C.L."/>
            <person name="Horwitz B.A."/>
            <person name="Barry K.W."/>
            <person name="Condon B.J."/>
            <person name="Copeland A.C."/>
            <person name="Dhillon B."/>
            <person name="Glaser F."/>
            <person name="Hesse C.N."/>
            <person name="Kosti I."/>
            <person name="LaButti K."/>
            <person name="Lindquist E.A."/>
            <person name="Lucas S."/>
            <person name="Salamov A.A."/>
            <person name="Bradshaw R.E."/>
            <person name="Ciuffetti L."/>
            <person name="Hamelin R.C."/>
            <person name="Kema G.H.J."/>
            <person name="Lawrence C."/>
            <person name="Scott J.A."/>
            <person name="Spatafora J.W."/>
            <person name="Turgeon B.G."/>
            <person name="de Wit P.J.G.M."/>
            <person name="Zhong S."/>
            <person name="Goodwin S.B."/>
            <person name="Grigoriev I.V."/>
        </authorList>
    </citation>
    <scope>NUCLEOTIDE SEQUENCE [LARGE SCALE GENOMIC DNA]</scope>
    <source>
        <strain evidence="3 4">UAMH 10762</strain>
    </source>
</reference>
<dbReference type="InterPro" id="IPR013094">
    <property type="entry name" value="AB_hydrolase_3"/>
</dbReference>
<dbReference type="AlphaFoldDB" id="M2MQY3"/>
<gene>
    <name evidence="3" type="ORF">BAUCODRAFT_146213</name>
</gene>
<dbReference type="GO" id="GO:0016787">
    <property type="term" value="F:hydrolase activity"/>
    <property type="evidence" value="ECO:0007669"/>
    <property type="project" value="UniProtKB-KW"/>
</dbReference>
<evidence type="ECO:0000313" key="4">
    <source>
        <dbReference type="Proteomes" id="UP000011761"/>
    </source>
</evidence>
<dbReference type="OrthoDB" id="2152029at2759"/>
<proteinExistence type="predicted"/>